<accession>A0ABS2Z9Z3</accession>
<dbReference type="Proteomes" id="UP001319060">
    <property type="component" value="Unassembled WGS sequence"/>
</dbReference>
<dbReference type="EMBL" id="JAFHKS010000042">
    <property type="protein sequence ID" value="MBN3544994.1"/>
    <property type="molecule type" value="Genomic_DNA"/>
</dbReference>
<comment type="caution">
    <text evidence="1">The sequence shown here is derived from an EMBL/GenBank/DDBJ whole genome shotgun (WGS) entry which is preliminary data.</text>
</comment>
<protein>
    <recommendedName>
        <fullName evidence="3">DUF3574 domain-containing protein</fullName>
    </recommendedName>
</protein>
<evidence type="ECO:0000313" key="2">
    <source>
        <dbReference type="Proteomes" id="UP001319060"/>
    </source>
</evidence>
<name>A0ABS2Z9Z3_9BACL</name>
<proteinExistence type="predicted"/>
<organism evidence="1 2">
    <name type="scientific">Fictibacillus barbaricus</name>
    <dbReference type="NCBI Taxonomy" id="182136"/>
    <lineage>
        <taxon>Bacteria</taxon>
        <taxon>Bacillati</taxon>
        <taxon>Bacillota</taxon>
        <taxon>Bacilli</taxon>
        <taxon>Bacillales</taxon>
        <taxon>Fictibacillaceae</taxon>
        <taxon>Fictibacillus</taxon>
    </lineage>
</organism>
<evidence type="ECO:0000313" key="1">
    <source>
        <dbReference type="EMBL" id="MBN3544994.1"/>
    </source>
</evidence>
<keyword evidence="2" id="KW-1185">Reference proteome</keyword>
<gene>
    <name evidence="1" type="ORF">JYA64_06795</name>
</gene>
<evidence type="ECO:0008006" key="3">
    <source>
        <dbReference type="Google" id="ProtNLM"/>
    </source>
</evidence>
<reference evidence="1 2" key="1">
    <citation type="submission" date="2021-01" db="EMBL/GenBank/DDBJ databases">
        <title>Genome Sequencing of Type Strains.</title>
        <authorList>
            <person name="Lemaire J.F."/>
            <person name="Inderbitzin P."/>
            <person name="Collins S.B."/>
            <person name="Wespe N."/>
            <person name="Knight-Connoni V."/>
        </authorList>
    </citation>
    <scope>NUCLEOTIDE SEQUENCE [LARGE SCALE GENOMIC DNA]</scope>
    <source>
        <strain evidence="1 2">DSM 14730</strain>
    </source>
</reference>
<sequence>MPSTYNVDEPIDNTPYVNQSLETFSKMFGGATAIEGTGAWVSDEDKLVKEKVTIVYSFAEDLDKKSINAVVAYAKSLKEEMKQSAISLEVNGKMYFIE</sequence>